<dbReference type="Proteomes" id="UP000033615">
    <property type="component" value="Unassembled WGS sequence"/>
</dbReference>
<dbReference type="GO" id="GO:0008849">
    <property type="term" value="F:enterochelin esterase activity"/>
    <property type="evidence" value="ECO:0007669"/>
    <property type="project" value="InterPro"/>
</dbReference>
<dbReference type="InterPro" id="IPR021764">
    <property type="entry name" value="Enterochelin_esterase_N"/>
</dbReference>
<dbReference type="Pfam" id="PF00756">
    <property type="entry name" value="Esterase"/>
    <property type="match status" value="1"/>
</dbReference>
<organism evidence="7 8">
    <name type="scientific">Streptomyces antioxidans</name>
    <dbReference type="NCBI Taxonomy" id="1507734"/>
    <lineage>
        <taxon>Bacteria</taxon>
        <taxon>Bacillati</taxon>
        <taxon>Actinomycetota</taxon>
        <taxon>Actinomycetes</taxon>
        <taxon>Kitasatosporales</taxon>
        <taxon>Streptomycetaceae</taxon>
        <taxon>Streptomyces</taxon>
    </lineage>
</organism>
<sequence>MSDATAGDEAESEIESPRLRRLLNEVRNEAGVDGGAALDHFWRELADAGAPLVEPVPDAPGERLVTVVWREDRPVAGVYVLANRVTDKHLARRGMMRRLGGTGLWHVSLRLPQGLRCSYRIHPFGPDDPRLGEDGPRSGSARGLPDDRMDPFNHQATGPFGSMIELDGAPSLADWLNPPAPAGRTDAFDFPAADGTVHRLRCFVPATDDPDAELGLLVLFDGEKWFDRYGVTRAITAATAAGRIPPMAVLGVEASADPAERMRQLGADPRFVDTLADEILPAVAARLPGRTGPRHTVLCGQSLGGLTALAAALWRPDAFGTVLAHSASTWWRPGMTARPGATAPGADSWLYEQAAAAPVGDVAIRVDVGRNEGSMVDDLRKLHTLLVSRGFDAALDVYSGGHDFCCWAAALMDGLTGTAVPRWRRRGTVRHGVSRRTGLPRRQPT</sequence>
<dbReference type="Pfam" id="PF11806">
    <property type="entry name" value="Enterochelin_N"/>
    <property type="match status" value="1"/>
</dbReference>
<dbReference type="InterPro" id="IPR013783">
    <property type="entry name" value="Ig-like_fold"/>
</dbReference>
<dbReference type="InterPro" id="IPR029058">
    <property type="entry name" value="AB_hydrolase_fold"/>
</dbReference>
<dbReference type="GO" id="GO:0005506">
    <property type="term" value="F:iron ion binding"/>
    <property type="evidence" value="ECO:0007669"/>
    <property type="project" value="InterPro"/>
</dbReference>
<comment type="caution">
    <text evidence="7">The sequence shown here is derived from an EMBL/GenBank/DDBJ whole genome shotgun (WGS) entry which is preliminary data.</text>
</comment>
<evidence type="ECO:0000313" key="7">
    <source>
        <dbReference type="EMBL" id="OPF77314.1"/>
    </source>
</evidence>
<feature type="region of interest" description="Disordered" evidence="5">
    <location>
        <begin position="126"/>
        <end position="157"/>
    </location>
</feature>
<evidence type="ECO:0000256" key="1">
    <source>
        <dbReference type="ARBA" id="ARBA00004496"/>
    </source>
</evidence>
<dbReference type="InterPro" id="IPR000801">
    <property type="entry name" value="Esterase-like"/>
</dbReference>
<dbReference type="AlphaFoldDB" id="A0A1V4D2P9"/>
<dbReference type="Gene3D" id="3.40.50.1820">
    <property type="entry name" value="alpha/beta hydrolase"/>
    <property type="match status" value="1"/>
</dbReference>
<evidence type="ECO:0000256" key="3">
    <source>
        <dbReference type="ARBA" id="ARBA00022801"/>
    </source>
</evidence>
<name>A0A1V4D2P9_9ACTN</name>
<dbReference type="RefSeq" id="WP_053048481.1">
    <property type="nucleotide sequence ID" value="NZ_LAKD02000052.1"/>
</dbReference>
<dbReference type="OrthoDB" id="9775130at2"/>
<dbReference type="PANTHER" id="PTHR48098">
    <property type="entry name" value="ENTEROCHELIN ESTERASE-RELATED"/>
    <property type="match status" value="1"/>
</dbReference>
<comment type="subcellular location">
    <subcellularLocation>
        <location evidence="1">Cytoplasm</location>
    </subcellularLocation>
</comment>
<dbReference type="Gene3D" id="2.60.40.10">
    <property type="entry name" value="Immunoglobulins"/>
    <property type="match status" value="1"/>
</dbReference>
<keyword evidence="2" id="KW-0963">Cytoplasm</keyword>
<evidence type="ECO:0000256" key="4">
    <source>
        <dbReference type="ARBA" id="ARBA00024201"/>
    </source>
</evidence>
<dbReference type="PANTHER" id="PTHR48098:SF3">
    <property type="entry name" value="IRON(III) ENTEROBACTIN ESTERASE"/>
    <property type="match status" value="1"/>
</dbReference>
<dbReference type="SUPFAM" id="SSF81296">
    <property type="entry name" value="E set domains"/>
    <property type="match status" value="1"/>
</dbReference>
<accession>A0A1V4D2P9</accession>
<dbReference type="InterPro" id="IPR050583">
    <property type="entry name" value="Mycobacterial_A85_antigen"/>
</dbReference>
<comment type="similarity">
    <text evidence="4">Belongs to the Fes family.</text>
</comment>
<reference evidence="7" key="1">
    <citation type="submission" date="2016-12" db="EMBL/GenBank/DDBJ databases">
        <title>Genome sequence of Streptomyces antioxidans MUSC 164.</title>
        <authorList>
            <person name="Lee L.-H."/>
            <person name="Ser H.-L."/>
        </authorList>
    </citation>
    <scope>NUCLEOTIDE SEQUENCE [LARGE SCALE GENOMIC DNA]</scope>
    <source>
        <strain evidence="7">MUSC 164</strain>
    </source>
</reference>
<feature type="compositionally biased region" description="Basic and acidic residues" evidence="5">
    <location>
        <begin position="126"/>
        <end position="136"/>
    </location>
</feature>
<protein>
    <submittedName>
        <fullName evidence="7">Enterochelin esterase</fullName>
    </submittedName>
</protein>
<evidence type="ECO:0000259" key="6">
    <source>
        <dbReference type="Pfam" id="PF11806"/>
    </source>
</evidence>
<keyword evidence="3" id="KW-0378">Hydrolase</keyword>
<dbReference type="InterPro" id="IPR014756">
    <property type="entry name" value="Ig_E-set"/>
</dbReference>
<evidence type="ECO:0000313" key="8">
    <source>
        <dbReference type="Proteomes" id="UP000033615"/>
    </source>
</evidence>
<evidence type="ECO:0000256" key="2">
    <source>
        <dbReference type="ARBA" id="ARBA00022490"/>
    </source>
</evidence>
<dbReference type="GO" id="GO:0006826">
    <property type="term" value="P:iron ion transport"/>
    <property type="evidence" value="ECO:0007669"/>
    <property type="project" value="InterPro"/>
</dbReference>
<proteinExistence type="inferred from homology"/>
<gene>
    <name evidence="7" type="ORF">VT50_0221280</name>
</gene>
<dbReference type="SUPFAM" id="SSF53474">
    <property type="entry name" value="alpha/beta-Hydrolases"/>
    <property type="match status" value="1"/>
</dbReference>
<dbReference type="GO" id="GO:0005975">
    <property type="term" value="P:carbohydrate metabolic process"/>
    <property type="evidence" value="ECO:0007669"/>
    <property type="project" value="UniProtKB-ARBA"/>
</dbReference>
<keyword evidence="8" id="KW-1185">Reference proteome</keyword>
<dbReference type="EMBL" id="LAKD02000052">
    <property type="protein sequence ID" value="OPF77314.1"/>
    <property type="molecule type" value="Genomic_DNA"/>
</dbReference>
<evidence type="ECO:0000256" key="5">
    <source>
        <dbReference type="SAM" id="MobiDB-lite"/>
    </source>
</evidence>
<feature type="domain" description="Enterochelin esterase N-terminal" evidence="6">
    <location>
        <begin position="65"/>
        <end position="175"/>
    </location>
</feature>
<dbReference type="GO" id="GO:0005737">
    <property type="term" value="C:cytoplasm"/>
    <property type="evidence" value="ECO:0007669"/>
    <property type="project" value="UniProtKB-SubCell"/>
</dbReference>